<proteinExistence type="predicted"/>
<evidence type="ECO:0008006" key="2">
    <source>
        <dbReference type="Google" id="ProtNLM"/>
    </source>
</evidence>
<sequence length="44" mass="5541">MQKAHLHCNMRTVWRYYTRKRVSPQQRRKEPVSKLFTTLAMLYW</sequence>
<organism evidence="1">
    <name type="scientific">Dulem virus 42</name>
    <dbReference type="NCBI Taxonomy" id="3145760"/>
    <lineage>
        <taxon>Viruses</taxon>
        <taxon>Duplodnaviria</taxon>
        <taxon>Heunggongvirae</taxon>
        <taxon>Uroviricota</taxon>
        <taxon>Caudoviricetes</taxon>
    </lineage>
</organism>
<protein>
    <recommendedName>
        <fullName evidence="2">Transposase</fullName>
    </recommendedName>
</protein>
<name>A0AAU8B803_9CAUD</name>
<accession>A0AAU8B803</accession>
<evidence type="ECO:0000313" key="1">
    <source>
        <dbReference type="EMBL" id="XCD08409.1"/>
    </source>
</evidence>
<dbReference type="EMBL" id="PP511876">
    <property type="protein sequence ID" value="XCD08409.1"/>
    <property type="molecule type" value="Genomic_DNA"/>
</dbReference>
<reference evidence="1" key="1">
    <citation type="submission" date="2024-03" db="EMBL/GenBank/DDBJ databases">
        <title>Diverse circular DNA viruses in blood, oral, and fecal samples of captive lemurs.</title>
        <authorList>
            <person name="Paietta E.N."/>
            <person name="Kraberger S."/>
            <person name="Lund M.C."/>
            <person name="Custer J.M."/>
            <person name="Vargas K.M."/>
            <person name="Ehmke E.E."/>
            <person name="Yoder A.D."/>
            <person name="Varsani A."/>
        </authorList>
    </citation>
    <scope>NUCLEOTIDE SEQUENCE</scope>
    <source>
        <strain evidence="1">Duke_30FF_63</strain>
    </source>
</reference>